<dbReference type="Pfam" id="PF12730">
    <property type="entry name" value="ABC2_membrane_4"/>
    <property type="match status" value="1"/>
</dbReference>
<sequence length="239" mass="27013">MGSLLSYEYKKTFSTKAIYICSLLTFAFTILNGILSCNGEIPHGNEYFIGILSGCSLELILAILIPILFCTEMDIGCIKIMIGRGYTRKNILFSKIIMSNVYMIFISLTSIIIGIAYGSVRGVSYTNITGKHILNVLLELFVYMIIVNCSIFFSVLTQSKAFAIAASILVPALIPSILLLVEKLIKFNKLHDYWYVSFMESLGNNILKNSEYTRIFIFTLIYNAIFITLSYLIIKRKDF</sequence>
<dbReference type="PANTHER" id="PTHR37305:SF1">
    <property type="entry name" value="MEMBRANE PROTEIN"/>
    <property type="match status" value="1"/>
</dbReference>
<dbReference type="PANTHER" id="PTHR37305">
    <property type="entry name" value="INTEGRAL MEMBRANE PROTEIN-RELATED"/>
    <property type="match status" value="1"/>
</dbReference>
<feature type="transmembrane region" description="Helical" evidence="1">
    <location>
        <begin position="162"/>
        <end position="181"/>
    </location>
</feature>
<gene>
    <name evidence="2" type="ORF">SAMN02910414_01817</name>
</gene>
<accession>A0A1H3KU81</accession>
<feature type="transmembrane region" description="Helical" evidence="1">
    <location>
        <begin position="92"/>
        <end position="120"/>
    </location>
</feature>
<feature type="transmembrane region" description="Helical" evidence="1">
    <location>
        <begin position="47"/>
        <end position="71"/>
    </location>
</feature>
<protein>
    <submittedName>
        <fullName evidence="2">ABC-2 family transporter protein</fullName>
    </submittedName>
</protein>
<keyword evidence="1" id="KW-0812">Transmembrane</keyword>
<evidence type="ECO:0000256" key="1">
    <source>
        <dbReference type="SAM" id="Phobius"/>
    </source>
</evidence>
<proteinExistence type="predicted"/>
<dbReference type="EMBL" id="FNPG01000022">
    <property type="protein sequence ID" value="SDY55660.1"/>
    <property type="molecule type" value="Genomic_DNA"/>
</dbReference>
<keyword evidence="1" id="KW-0472">Membrane</keyword>
<dbReference type="OrthoDB" id="2047581at2"/>
<dbReference type="STRING" id="1122142.SAMN02910414_01817"/>
<evidence type="ECO:0000313" key="2">
    <source>
        <dbReference type="EMBL" id="SDY55660.1"/>
    </source>
</evidence>
<dbReference type="RefSeq" id="WP_074718256.1">
    <property type="nucleotide sequence ID" value="NZ_FNPG01000022.1"/>
</dbReference>
<feature type="transmembrane region" description="Helical" evidence="1">
    <location>
        <begin position="215"/>
        <end position="234"/>
    </location>
</feature>
<reference evidence="2 3" key="1">
    <citation type="submission" date="2016-10" db="EMBL/GenBank/DDBJ databases">
        <authorList>
            <person name="de Groot N.N."/>
        </authorList>
    </citation>
    <scope>NUCLEOTIDE SEQUENCE [LARGE SCALE GENOMIC DNA]</scope>
    <source>
        <strain evidence="2 3">DSM 14045</strain>
    </source>
</reference>
<name>A0A1H3KU81_9FIRM</name>
<feature type="transmembrane region" description="Helical" evidence="1">
    <location>
        <begin position="132"/>
        <end position="155"/>
    </location>
</feature>
<feature type="transmembrane region" description="Helical" evidence="1">
    <location>
        <begin position="17"/>
        <end position="35"/>
    </location>
</feature>
<keyword evidence="3" id="KW-1185">Reference proteome</keyword>
<evidence type="ECO:0000313" key="3">
    <source>
        <dbReference type="Proteomes" id="UP000183918"/>
    </source>
</evidence>
<organism evidence="2 3">
    <name type="scientific">Lachnobacterium bovis DSM 14045</name>
    <dbReference type="NCBI Taxonomy" id="1122142"/>
    <lineage>
        <taxon>Bacteria</taxon>
        <taxon>Bacillati</taxon>
        <taxon>Bacillota</taxon>
        <taxon>Clostridia</taxon>
        <taxon>Lachnospirales</taxon>
        <taxon>Lachnospiraceae</taxon>
        <taxon>Lachnobacterium</taxon>
    </lineage>
</organism>
<keyword evidence="1" id="KW-1133">Transmembrane helix</keyword>
<dbReference type="AlphaFoldDB" id="A0A1H3KU81"/>
<dbReference type="Proteomes" id="UP000183918">
    <property type="component" value="Unassembled WGS sequence"/>
</dbReference>